<gene>
    <name evidence="1" type="ORF">CDV52_20355</name>
</gene>
<evidence type="ECO:0000313" key="2">
    <source>
        <dbReference type="Proteomes" id="UP000196640"/>
    </source>
</evidence>
<comment type="caution">
    <text evidence="1">The sequence shown here is derived from an EMBL/GenBank/DDBJ whole genome shotgun (WGS) entry which is preliminary data.</text>
</comment>
<sequence>MSKKTTDPRLDDETRLQEFRRVAKEVAADAPQLAKIAIEGLIRDHNKLFDGSSQSAGRAGRQSGNVSELTAIAKVKPGGAARLRRIFDLTGGNFDGAQRVSTLHDMRFVFFDDDTRIIFATTYDGDWDTYINDFGTKIPGLMDLLFANIEGWPGIDSPEVKDFIAGHQIDAAGWFVANPQVTVVDVRRMQRMEAALNDFMDKMSKNDAMDDTTRDALSKLSDAVSVPEGVDY</sequence>
<dbReference type="AlphaFoldDB" id="A0A212AHE1"/>
<accession>A0A212AHE1</accession>
<dbReference type="EMBL" id="NIPX01000058">
    <property type="protein sequence ID" value="OWJ80940.1"/>
    <property type="molecule type" value="Genomic_DNA"/>
</dbReference>
<proteinExistence type="predicted"/>
<dbReference type="Proteomes" id="UP000196640">
    <property type="component" value="Unassembled WGS sequence"/>
</dbReference>
<protein>
    <submittedName>
        <fullName evidence="1">Uncharacterized protein</fullName>
    </submittedName>
</protein>
<dbReference type="OrthoDB" id="116741at2"/>
<dbReference type="RefSeq" id="WP_088234139.1">
    <property type="nucleotide sequence ID" value="NZ_CALUEG010000011.1"/>
</dbReference>
<reference evidence="1 2" key="1">
    <citation type="submission" date="2016-11" db="EMBL/GenBank/DDBJ databases">
        <title>Comparison of Traditional DNA-DNA Hybridization with In Silico Genomic Analysis.</title>
        <authorList>
            <person name="Nicholson A.C."/>
            <person name="Sammons S."/>
            <person name="Humrighouse B.W."/>
            <person name="Graziano J."/>
            <person name="Lasker B."/>
            <person name="Whitney A.M."/>
            <person name="Mcquiston J.R."/>
        </authorList>
    </citation>
    <scope>NUCLEOTIDE SEQUENCE [LARGE SCALE GENOMIC DNA]</scope>
    <source>
        <strain evidence="1 2">H2381</strain>
    </source>
</reference>
<name>A0A212AHE1_9RHOB</name>
<organism evidence="1 2">
    <name type="scientific">Haematobacter missouriensis</name>
    <dbReference type="NCBI Taxonomy" id="366616"/>
    <lineage>
        <taxon>Bacteria</taxon>
        <taxon>Pseudomonadati</taxon>
        <taxon>Pseudomonadota</taxon>
        <taxon>Alphaproteobacteria</taxon>
        <taxon>Rhodobacterales</taxon>
        <taxon>Paracoccaceae</taxon>
        <taxon>Haematobacter</taxon>
    </lineage>
</organism>
<evidence type="ECO:0000313" key="1">
    <source>
        <dbReference type="EMBL" id="OWJ80940.1"/>
    </source>
</evidence>